<dbReference type="InParanoid" id="A2FM12"/>
<dbReference type="Proteomes" id="UP000001542">
    <property type="component" value="Unassembled WGS sequence"/>
</dbReference>
<dbReference type="Gene3D" id="1.25.10.10">
    <property type="entry name" value="Leucine-rich Repeat Variant"/>
    <property type="match status" value="1"/>
</dbReference>
<evidence type="ECO:0000313" key="1">
    <source>
        <dbReference type="EMBL" id="EAX94053.1"/>
    </source>
</evidence>
<reference evidence="1" key="1">
    <citation type="submission" date="2006-10" db="EMBL/GenBank/DDBJ databases">
        <authorList>
            <person name="Amadeo P."/>
            <person name="Zhao Q."/>
            <person name="Wortman J."/>
            <person name="Fraser-Liggett C."/>
            <person name="Carlton J."/>
        </authorList>
    </citation>
    <scope>NUCLEOTIDE SEQUENCE</scope>
    <source>
        <strain evidence="1">G3</strain>
    </source>
</reference>
<dbReference type="InterPro" id="IPR016024">
    <property type="entry name" value="ARM-type_fold"/>
</dbReference>
<reference evidence="1" key="2">
    <citation type="journal article" date="2007" name="Science">
        <title>Draft genome sequence of the sexually transmitted pathogen Trichomonas vaginalis.</title>
        <authorList>
            <person name="Carlton J.M."/>
            <person name="Hirt R.P."/>
            <person name="Silva J.C."/>
            <person name="Delcher A.L."/>
            <person name="Schatz M."/>
            <person name="Zhao Q."/>
            <person name="Wortman J.R."/>
            <person name="Bidwell S.L."/>
            <person name="Alsmark U.C.M."/>
            <person name="Besteiro S."/>
            <person name="Sicheritz-Ponten T."/>
            <person name="Noel C.J."/>
            <person name="Dacks J.B."/>
            <person name="Foster P.G."/>
            <person name="Simillion C."/>
            <person name="Van de Peer Y."/>
            <person name="Miranda-Saavedra D."/>
            <person name="Barton G.J."/>
            <person name="Westrop G.D."/>
            <person name="Mueller S."/>
            <person name="Dessi D."/>
            <person name="Fiori P.L."/>
            <person name="Ren Q."/>
            <person name="Paulsen I."/>
            <person name="Zhang H."/>
            <person name="Bastida-Corcuera F.D."/>
            <person name="Simoes-Barbosa A."/>
            <person name="Brown M.T."/>
            <person name="Hayes R.D."/>
            <person name="Mukherjee M."/>
            <person name="Okumura C.Y."/>
            <person name="Schneider R."/>
            <person name="Smith A.J."/>
            <person name="Vanacova S."/>
            <person name="Villalvazo M."/>
            <person name="Haas B.J."/>
            <person name="Pertea M."/>
            <person name="Feldblyum T.V."/>
            <person name="Utterback T.R."/>
            <person name="Shu C.L."/>
            <person name="Osoegawa K."/>
            <person name="de Jong P.J."/>
            <person name="Hrdy I."/>
            <person name="Horvathova L."/>
            <person name="Zubacova Z."/>
            <person name="Dolezal P."/>
            <person name="Malik S.B."/>
            <person name="Logsdon J.M. Jr."/>
            <person name="Henze K."/>
            <person name="Gupta A."/>
            <person name="Wang C.C."/>
            <person name="Dunne R.L."/>
            <person name="Upcroft J.A."/>
            <person name="Upcroft P."/>
            <person name="White O."/>
            <person name="Salzberg S.L."/>
            <person name="Tang P."/>
            <person name="Chiu C.-H."/>
            <person name="Lee Y.-S."/>
            <person name="Embley T.M."/>
            <person name="Coombs G.H."/>
            <person name="Mottram J.C."/>
            <person name="Tachezy J."/>
            <person name="Fraser-Liggett C.M."/>
            <person name="Johnson P.J."/>
        </authorList>
    </citation>
    <scope>NUCLEOTIDE SEQUENCE [LARGE SCALE GENOMIC DNA]</scope>
    <source>
        <strain evidence="1">G3</strain>
    </source>
</reference>
<keyword evidence="2" id="KW-1185">Reference proteome</keyword>
<dbReference type="RefSeq" id="XP_001306983.1">
    <property type="nucleotide sequence ID" value="XM_001306982.1"/>
</dbReference>
<sequence length="419" mass="47397">MTEGISFEEETLSQISILLDGIHMSDTADSFGALNAYLSEIKFPSIPEIISSRIIHEANRLIESSVDDDNTKLSIVTCIAFAFRFIPSPFETISETTILPYISMFLENEPDVPLLNQILELLNILCIDCQKHNYGEKALVLEYLQSNLLVIIYNIDIDEENADVLISVLSVIMTISHTINQTPTRYQSLFDLLILLLDSPLQISEKILEFLYNLLQKHINLYSCLQENDVTSLIEFSKCDSYLAQRYSSSILIYLTSKQENLQFFMDNGLFDILLTTIHEDISKKSNVACSPMFECIYNLSQFDKDLIEVFFQSDLLNSDALLGVPYSISKSLIKLIDLAIKNFADNPPFLNNIQLVVEVTKTCLLSDDKEIVMISLDILEQLIHQNIEVDAADTLACLSESEDPDLSERVAKLLEIVS</sequence>
<organism evidence="1 2">
    <name type="scientific">Trichomonas vaginalis (strain ATCC PRA-98 / G3)</name>
    <dbReference type="NCBI Taxonomy" id="412133"/>
    <lineage>
        <taxon>Eukaryota</taxon>
        <taxon>Metamonada</taxon>
        <taxon>Parabasalia</taxon>
        <taxon>Trichomonadida</taxon>
        <taxon>Trichomonadidae</taxon>
        <taxon>Trichomonas</taxon>
    </lineage>
</organism>
<dbReference type="SMR" id="A2FM12"/>
<name>A2FM12_TRIV3</name>
<protein>
    <submittedName>
        <fullName evidence="1">Uncharacterized protein</fullName>
    </submittedName>
</protein>
<dbReference type="SUPFAM" id="SSF48371">
    <property type="entry name" value="ARM repeat"/>
    <property type="match status" value="1"/>
</dbReference>
<dbReference type="KEGG" id="tva:4751779"/>
<proteinExistence type="predicted"/>
<dbReference type="VEuPathDB" id="TrichDB:TVAG_151000"/>
<evidence type="ECO:0000313" key="2">
    <source>
        <dbReference type="Proteomes" id="UP000001542"/>
    </source>
</evidence>
<accession>A2FM12</accession>
<dbReference type="VEuPathDB" id="TrichDB:TVAGG3_0165860"/>
<dbReference type="EMBL" id="DS113878">
    <property type="protein sequence ID" value="EAX94053.1"/>
    <property type="molecule type" value="Genomic_DNA"/>
</dbReference>
<dbReference type="InterPro" id="IPR011989">
    <property type="entry name" value="ARM-like"/>
</dbReference>
<gene>
    <name evidence="1" type="ORF">TVAG_151000</name>
</gene>
<dbReference type="AlphaFoldDB" id="A2FM12"/>